<dbReference type="GO" id="GO:0004312">
    <property type="term" value="F:fatty acid synthase activity"/>
    <property type="evidence" value="ECO:0007669"/>
    <property type="project" value="TreeGrafter"/>
</dbReference>
<dbReference type="CDD" id="cd00833">
    <property type="entry name" value="PKS"/>
    <property type="match status" value="1"/>
</dbReference>
<keyword evidence="5" id="KW-0663">Pyridoxal phosphate</keyword>
<evidence type="ECO:0000313" key="10">
    <source>
        <dbReference type="Proteomes" id="UP000002028"/>
    </source>
</evidence>
<dbReference type="PROSITE" id="PS00455">
    <property type="entry name" value="AMP_BINDING"/>
    <property type="match status" value="1"/>
</dbReference>
<dbReference type="SUPFAM" id="SSF53383">
    <property type="entry name" value="PLP-dependent transferases"/>
    <property type="match status" value="1"/>
</dbReference>
<protein>
    <submittedName>
        <fullName evidence="9">Amino acid adenylation domain protein</fullName>
    </submittedName>
</protein>
<dbReference type="SMART" id="SM00823">
    <property type="entry name" value="PKS_PP"/>
    <property type="match status" value="1"/>
</dbReference>
<dbReference type="InterPro" id="IPR001227">
    <property type="entry name" value="Ac_transferase_dom_sf"/>
</dbReference>
<dbReference type="Pfam" id="PF00501">
    <property type="entry name" value="AMP-binding"/>
    <property type="match status" value="1"/>
</dbReference>
<dbReference type="InterPro" id="IPR009081">
    <property type="entry name" value="PP-bd_ACP"/>
</dbReference>
<name>D2QVL6_SPILD</name>
<evidence type="ECO:0000256" key="1">
    <source>
        <dbReference type="ARBA" id="ARBA00001933"/>
    </source>
</evidence>
<dbReference type="Gene3D" id="3.90.1150.10">
    <property type="entry name" value="Aspartate Aminotransferase, domain 1"/>
    <property type="match status" value="1"/>
</dbReference>
<dbReference type="SUPFAM" id="SSF53901">
    <property type="entry name" value="Thiolase-like"/>
    <property type="match status" value="1"/>
</dbReference>
<dbReference type="CDD" id="cd17643">
    <property type="entry name" value="A_NRPS_Cytc1-like"/>
    <property type="match status" value="1"/>
</dbReference>
<dbReference type="InterPro" id="IPR016035">
    <property type="entry name" value="Acyl_Trfase/lysoPLipase"/>
</dbReference>
<dbReference type="PROSITE" id="PS00012">
    <property type="entry name" value="PHOSPHOPANTETHEINE"/>
    <property type="match status" value="1"/>
</dbReference>
<reference evidence="9 10" key="1">
    <citation type="journal article" date="2010" name="Stand. Genomic Sci.">
        <title>Complete genome sequence of Spirosoma linguale type strain (1).</title>
        <authorList>
            <person name="Lail K."/>
            <person name="Sikorski J."/>
            <person name="Saunders E."/>
            <person name="Lapidus A."/>
            <person name="Glavina Del Rio T."/>
            <person name="Copeland A."/>
            <person name="Tice H."/>
            <person name="Cheng J.-F."/>
            <person name="Lucas S."/>
            <person name="Nolan M."/>
            <person name="Bruce D."/>
            <person name="Goodwin L."/>
            <person name="Pitluck S."/>
            <person name="Ivanova N."/>
            <person name="Mavromatis K."/>
            <person name="Ovchinnikova G."/>
            <person name="Pati A."/>
            <person name="Chen A."/>
            <person name="Palaniappan K."/>
            <person name="Land M."/>
            <person name="Hauser L."/>
            <person name="Chang Y.-J."/>
            <person name="Jeffries C.D."/>
            <person name="Chain P."/>
            <person name="Brettin T."/>
            <person name="Detter J.C."/>
            <person name="Schuetze A."/>
            <person name="Rohde M."/>
            <person name="Tindall B.J."/>
            <person name="Goeker M."/>
            <person name="Bristow J."/>
            <person name="Eisen J.A."/>
            <person name="Markowitz V."/>
            <person name="Hugenholtz P."/>
            <person name="Kyrpides N.C."/>
            <person name="Klenk H.-P."/>
            <person name="Chen F."/>
        </authorList>
    </citation>
    <scope>NUCLEOTIDE SEQUENCE [LARGE SCALE GENOMIC DNA]</scope>
    <source>
        <strain evidence="10">ATCC 33905 / DSM 74 / LMG 10896 / Claus 1</strain>
    </source>
</reference>
<feature type="compositionally biased region" description="Basic and acidic residues" evidence="6">
    <location>
        <begin position="2263"/>
        <end position="2273"/>
    </location>
</feature>
<evidence type="ECO:0000313" key="9">
    <source>
        <dbReference type="EMBL" id="ADB42848.1"/>
    </source>
</evidence>
<dbReference type="InterPro" id="IPR015424">
    <property type="entry name" value="PyrdxlP-dep_Trfase"/>
</dbReference>
<dbReference type="InterPro" id="IPR050091">
    <property type="entry name" value="PKS_NRPS_Biosynth_Enz"/>
</dbReference>
<organism evidence="9 10">
    <name type="scientific">Spirosoma linguale (strain ATCC 33905 / DSM 74 / LMG 10896 / Claus 1)</name>
    <dbReference type="NCBI Taxonomy" id="504472"/>
    <lineage>
        <taxon>Bacteria</taxon>
        <taxon>Pseudomonadati</taxon>
        <taxon>Bacteroidota</taxon>
        <taxon>Cytophagia</taxon>
        <taxon>Cytophagales</taxon>
        <taxon>Cytophagaceae</taxon>
        <taxon>Spirosoma</taxon>
    </lineage>
</organism>
<evidence type="ECO:0000259" key="7">
    <source>
        <dbReference type="PROSITE" id="PS50075"/>
    </source>
</evidence>
<dbReference type="InterPro" id="IPR018201">
    <property type="entry name" value="Ketoacyl_synth_AS"/>
</dbReference>
<dbReference type="SMART" id="SM00825">
    <property type="entry name" value="PKS_KS"/>
    <property type="match status" value="1"/>
</dbReference>
<dbReference type="InterPro" id="IPR020841">
    <property type="entry name" value="PKS_Beta-ketoAc_synthase_dom"/>
</dbReference>
<dbReference type="Gene3D" id="3.40.366.10">
    <property type="entry name" value="Malonyl-Coenzyme A Acyl Carrier Protein, domain 2"/>
    <property type="match status" value="1"/>
</dbReference>
<sequence length="2273" mass="248003">MNKPTQASPNLAEPLYPTDKTLVDLFVDQARQTPDQVAVVCADSLLTYAELDQQSNQLAHYLRKQGVKPETLVPICLDRSIAMIVGLLGILKAGGAYVPIDPDYPADRIEYILADLNATVVVTDGVARPKLEAEPAHPTERLKQPVTRTLVCLDRDASVINSEFIEAVSEPPTPPQLAYIIYTSGSTGRPKGVMIEHANVVSLMKMNASLFDFSERDVWTMFHSFCFDFSVWEMYGALLFGGRLIIVPKHIAKDAHLYGALLATHRVTVLNQTPSAFYVLQEHIVGRSVPLSVRYVIFGGEALHPGKLRPWQEAFPTCQLVNMYGITETTVHVTYLALRGEHLAQSSSLIGRSIPTLTTHVLDEQQRPVAVGETGELYVGGAGLARGYLNQPELTAQRFIPNPLSDQTDDLTQPVSHRLYRSGDLVRRLPQGELEYLGRIDAQVKIRGFRIELGEIEQTLQQYHGVKQAVVVAKIYGDADIRLVGYVVMDGPFEKSTLIHFLNSRLPDYMVPAVWMSIDQVPLTPNGKVDRRALPDPEPADSLVNTFLMPGNSTEEKLLAVWREVLALNRMGVTDNFFELGGNSLLAARTIAALKQTHSLEIPITKLYQYPTVRALADFVDGQVQDLSLPGRKNTARTDTDEVAIIGMAGRFPGANTVEALWEVLRAGQETIRFFTPDELDPSLPDDLIRDPQYVNARGILAEAYQFDAGFFGLSPKLAEVMDPQQRVFLEIAWEALEQAGYLPNQYGGSIGVWAGCGNNTYYLNNVLPNTEVVRQVGNFQAMTVNEKDFIASRTAYQLNLGGPAVSVYSACSTSLLAVAQAVDSIRLGHCALALAGGASVTAPIYSGHLYEEGAMLSRDGHCRPFDASATGTVFSDGAGVVLLKARSAAERDGDTIYGIIKGVGVNNDGSGKGSFTAPNAEGQAGAIRMALADAQIDPSTISYVEAHGTATPLGDPIEVEGLTMAFGGVSKKQFCALGSIKSNLGHLTAAAGVAGLLKTTLALYHQQLPASLGFSAPNPVIDFADTPFYVNDTHRDWVASGPRRAGVSSFGVGGTNVHVVLEEYIPAGSVEAVSPSAAQRPVHLAVWSAKSRQSLTTYAAHLAGHLGQHPEQTLADVAYTLQNRQPIFAHRRFVLARSQPELMQALLAPAAPKTINPLSDGNAASQPPGSTEVGSFVMLFPGQGAQYLNMGRELYENESVYRQAIDTCADELMTHLGLDIRQVLYPDTIDVDATNRLKNTRYTQPALFVTEYALARLWQSWGIEPTVFCGHSIGEFVAAHLAGVFTLSDVLALIAARGRLISELPGGSMLSVRLDVESVSAMLPPALSLAAVNSRQLCVVAGPNDSITLFAGQLNERGIANRLLETSHAFHSAMLDPIVGEFENRVRGIALQRPQKPIVSTVSGTWLTDAEATNPGYWANHMRATVCFADALETLFTLPNPIMLEVGPGSVTSTLARQQAIPRPIEIVTSLERNGQGNRTDYESILNALGQLWVKGIDPNWSSFQTGQPNRKITLPTYAFDRTRCWVDPPRQSSESPTNIPLELQNIPVPVEDSIAIPIMRRNELINQVRQLLNDTAGIQMDEKALPLNFLELGLDSLALTQFSYNLRKKFDLPISFRQLNSAYNSIEALVDFIDRELPINAFQPPALVTPPTLSVPKPTAPQPTLSNEAKPLPNRPALPIGPADPVTDLFERQLQIMAEQLAVLRGHQPSAVRQQPIGKISPAPALALQSVGEVTNPLPLATPTPEKALPSVAEAPAIRQAFGAGARIERQVTSLSEVQQLFLAKLTQRYTEKTAASKAYAQENRRWMADPRAVTGFKPLTKELVYPIVVERSKGSRLWDIDGNEYIDVLNGFGSTLFGYQPDWLKTILHDQIERGYELGPQHKLAGQVTRMVCEFTGFDRAALCNTGSEAVLGALRMARTVTGRSLVVTFAGSYHGIFDEVISRGSTSRQSYPAALGIPAEAVQNVLILDYGTDESLQILRERASELAAVLVEPVQSRRPEFQPVDFLKQVRAITEASGTALVFDEVITGFRMHPGGAQALFGVKADLATYGKVIGGGLPIGVVAGKAAFMDALDGGYWQYGDDSYPQADITFFAGTFVRHPLALAATHASLQYLREQGPALQERLTAKAKQLADTLNIAFIKQQLPMLIAQFGSLWKLKFTEDVPYGDLLFTMMREKGIHIWDGFPCFITEAHTDEDSQQIVFAFHDCFQELVKAQFIQSKGLLTPDLTKVYNRADNPPIPGARLGRDQQGNPGWFVTDPDRPGKYRQL</sequence>
<evidence type="ECO:0000256" key="4">
    <source>
        <dbReference type="ARBA" id="ARBA00022679"/>
    </source>
</evidence>
<comment type="cofactor">
    <cofactor evidence="1">
        <name>pyridoxal 5'-phosphate</name>
        <dbReference type="ChEBI" id="CHEBI:597326"/>
    </cofactor>
</comment>
<dbReference type="Gene3D" id="3.40.640.10">
    <property type="entry name" value="Type I PLP-dependent aspartate aminotransferase-like (Major domain)"/>
    <property type="match status" value="1"/>
</dbReference>
<dbReference type="Gene3D" id="3.30.70.250">
    <property type="entry name" value="Malonyl-CoA ACP transacylase, ACP-binding"/>
    <property type="match status" value="1"/>
</dbReference>
<dbReference type="SUPFAM" id="SSF52151">
    <property type="entry name" value="FabD/lysophospholipase-like"/>
    <property type="match status" value="1"/>
</dbReference>
<dbReference type="InterPro" id="IPR016036">
    <property type="entry name" value="Malonyl_transacylase_ACP-bd"/>
</dbReference>
<dbReference type="HOGENOM" id="CLU_000022_9_1_10"/>
<accession>D2QVL6</accession>
<dbReference type="Pfam" id="PF16197">
    <property type="entry name" value="KAsynt_C_assoc"/>
    <property type="match status" value="1"/>
</dbReference>
<dbReference type="InterPro" id="IPR045851">
    <property type="entry name" value="AMP-bd_C_sf"/>
</dbReference>
<dbReference type="PANTHER" id="PTHR43775:SF51">
    <property type="entry name" value="INACTIVE PHENOLPHTHIOCEROL SYNTHESIS POLYKETIDE SYNTHASE TYPE I PKS1-RELATED"/>
    <property type="match status" value="1"/>
</dbReference>
<dbReference type="InterPro" id="IPR015422">
    <property type="entry name" value="PyrdxlP-dep_Trfase_small"/>
</dbReference>
<dbReference type="InterPro" id="IPR010071">
    <property type="entry name" value="AA_adenyl_dom"/>
</dbReference>
<dbReference type="GO" id="GO:0004315">
    <property type="term" value="F:3-oxoacyl-[acyl-carrier-protein] synthase activity"/>
    <property type="evidence" value="ECO:0007669"/>
    <property type="project" value="InterPro"/>
</dbReference>
<keyword evidence="4" id="KW-0808">Transferase</keyword>
<dbReference type="RefSeq" id="WP_012931327.1">
    <property type="nucleotide sequence ID" value="NC_013732.1"/>
</dbReference>
<proteinExistence type="predicted"/>
<evidence type="ECO:0000256" key="6">
    <source>
        <dbReference type="SAM" id="MobiDB-lite"/>
    </source>
</evidence>
<dbReference type="GO" id="GO:0044550">
    <property type="term" value="P:secondary metabolite biosynthetic process"/>
    <property type="evidence" value="ECO:0007669"/>
    <property type="project" value="UniProtKB-ARBA"/>
</dbReference>
<feature type="region of interest" description="Disordered" evidence="6">
    <location>
        <begin position="2243"/>
        <end position="2273"/>
    </location>
</feature>
<dbReference type="PANTHER" id="PTHR43775">
    <property type="entry name" value="FATTY ACID SYNTHASE"/>
    <property type="match status" value="1"/>
</dbReference>
<dbReference type="Proteomes" id="UP000002028">
    <property type="component" value="Plasmid pSLIN02"/>
</dbReference>
<evidence type="ECO:0000259" key="8">
    <source>
        <dbReference type="PROSITE" id="PS52004"/>
    </source>
</evidence>
<dbReference type="GO" id="GO:0030170">
    <property type="term" value="F:pyridoxal phosphate binding"/>
    <property type="evidence" value="ECO:0007669"/>
    <property type="project" value="InterPro"/>
</dbReference>
<dbReference type="GO" id="GO:0031177">
    <property type="term" value="F:phosphopantetheine binding"/>
    <property type="evidence" value="ECO:0007669"/>
    <property type="project" value="InterPro"/>
</dbReference>
<dbReference type="InterPro" id="IPR049704">
    <property type="entry name" value="Aminotrans_3_PPA_site"/>
</dbReference>
<dbReference type="InterPro" id="IPR020845">
    <property type="entry name" value="AMP-binding_CS"/>
</dbReference>
<dbReference type="Pfam" id="PF00109">
    <property type="entry name" value="ketoacyl-synt"/>
    <property type="match status" value="1"/>
</dbReference>
<keyword evidence="3" id="KW-0597">Phosphoprotein</keyword>
<dbReference type="Gene3D" id="3.40.50.12780">
    <property type="entry name" value="N-terminal domain of ligase-like"/>
    <property type="match status" value="1"/>
</dbReference>
<dbReference type="Pfam" id="PF13193">
    <property type="entry name" value="AMP-binding_C"/>
    <property type="match status" value="1"/>
</dbReference>
<dbReference type="KEGG" id="sli:Slin_6901"/>
<dbReference type="EMBL" id="CP001771">
    <property type="protein sequence ID" value="ADB42848.1"/>
    <property type="molecule type" value="Genomic_DNA"/>
</dbReference>
<dbReference type="Pfam" id="PF02801">
    <property type="entry name" value="Ketoacyl-synt_C"/>
    <property type="match status" value="1"/>
</dbReference>
<dbReference type="InterPro" id="IPR036736">
    <property type="entry name" value="ACP-like_sf"/>
</dbReference>
<dbReference type="InterPro" id="IPR016039">
    <property type="entry name" value="Thiolase-like"/>
</dbReference>
<feature type="domain" description="Carrier" evidence="7">
    <location>
        <begin position="1564"/>
        <end position="1639"/>
    </location>
</feature>
<dbReference type="FunFam" id="3.40.50.12780:FF:000012">
    <property type="entry name" value="Non-ribosomal peptide synthetase"/>
    <property type="match status" value="1"/>
</dbReference>
<gene>
    <name evidence="9" type="ordered locus">Slin_6901</name>
</gene>
<dbReference type="InterPro" id="IPR015421">
    <property type="entry name" value="PyrdxlP-dep_Trfase_major"/>
</dbReference>
<dbReference type="GO" id="GO:0008483">
    <property type="term" value="F:transaminase activity"/>
    <property type="evidence" value="ECO:0007669"/>
    <property type="project" value="InterPro"/>
</dbReference>
<dbReference type="PROSITE" id="PS50075">
    <property type="entry name" value="CARRIER"/>
    <property type="match status" value="2"/>
</dbReference>
<geneLocation type="plasmid" evidence="9 10">
    <name>pSLIN02</name>
</geneLocation>
<dbReference type="Gene3D" id="3.30.300.30">
    <property type="match status" value="1"/>
</dbReference>
<dbReference type="GO" id="GO:0043041">
    <property type="term" value="P:amino acid activation for nonribosomal peptide biosynthetic process"/>
    <property type="evidence" value="ECO:0007669"/>
    <property type="project" value="UniProtKB-ARBA"/>
</dbReference>
<feature type="domain" description="Carrier" evidence="7">
    <location>
        <begin position="549"/>
        <end position="624"/>
    </location>
</feature>
<feature type="domain" description="Ketosynthase family 3 (KS3)" evidence="8">
    <location>
        <begin position="640"/>
        <end position="1064"/>
    </location>
</feature>
<keyword evidence="2" id="KW-0596">Phosphopantetheine</keyword>
<dbReference type="PROSITE" id="PS00600">
    <property type="entry name" value="AA_TRANSFER_CLASS_3"/>
    <property type="match status" value="1"/>
</dbReference>
<dbReference type="SMART" id="SM01294">
    <property type="entry name" value="PKS_PP_betabranch"/>
    <property type="match status" value="1"/>
</dbReference>
<dbReference type="InterPro" id="IPR025110">
    <property type="entry name" value="AMP-bd_C"/>
</dbReference>
<dbReference type="InterPro" id="IPR014030">
    <property type="entry name" value="Ketoacyl_synth_N"/>
</dbReference>
<keyword evidence="9" id="KW-0614">Plasmid</keyword>
<dbReference type="Gene3D" id="3.30.70.3290">
    <property type="match status" value="1"/>
</dbReference>
<dbReference type="Pfam" id="PF00202">
    <property type="entry name" value="Aminotran_3"/>
    <property type="match status" value="1"/>
</dbReference>
<evidence type="ECO:0000256" key="5">
    <source>
        <dbReference type="ARBA" id="ARBA00022898"/>
    </source>
</evidence>
<dbReference type="InterPro" id="IPR014043">
    <property type="entry name" value="Acyl_transferase_dom"/>
</dbReference>
<dbReference type="Pfam" id="PF00550">
    <property type="entry name" value="PP-binding"/>
    <property type="match status" value="2"/>
</dbReference>
<dbReference type="InterPro" id="IPR020806">
    <property type="entry name" value="PKS_PP-bd"/>
</dbReference>
<dbReference type="Gene3D" id="3.40.47.10">
    <property type="match status" value="1"/>
</dbReference>
<dbReference type="InterPro" id="IPR006162">
    <property type="entry name" value="Ppantetheine_attach_site"/>
</dbReference>
<dbReference type="Gene3D" id="1.10.1200.10">
    <property type="entry name" value="ACP-like"/>
    <property type="match status" value="2"/>
</dbReference>
<dbReference type="Pfam" id="PF00698">
    <property type="entry name" value="Acyl_transf_1"/>
    <property type="match status" value="1"/>
</dbReference>
<dbReference type="InterPro" id="IPR042099">
    <property type="entry name" value="ANL_N_sf"/>
</dbReference>
<dbReference type="PROSITE" id="PS00606">
    <property type="entry name" value="KS3_1"/>
    <property type="match status" value="1"/>
</dbReference>
<feature type="region of interest" description="Disordered" evidence="6">
    <location>
        <begin position="1652"/>
        <end position="1679"/>
    </location>
</feature>
<dbReference type="InterPro" id="IPR000873">
    <property type="entry name" value="AMP-dep_synth/lig_dom"/>
</dbReference>
<keyword evidence="10" id="KW-1185">Reference proteome</keyword>
<dbReference type="FunFam" id="3.30.300.30:FF:000010">
    <property type="entry name" value="Enterobactin synthetase component F"/>
    <property type="match status" value="1"/>
</dbReference>
<dbReference type="SMART" id="SM00827">
    <property type="entry name" value="PKS_AT"/>
    <property type="match status" value="1"/>
</dbReference>
<dbReference type="InterPro" id="IPR032821">
    <property type="entry name" value="PKS_assoc"/>
</dbReference>
<dbReference type="InterPro" id="IPR005814">
    <property type="entry name" value="Aminotrans_3"/>
</dbReference>
<evidence type="ECO:0000256" key="3">
    <source>
        <dbReference type="ARBA" id="ARBA00022553"/>
    </source>
</evidence>
<dbReference type="SUPFAM" id="SSF56801">
    <property type="entry name" value="Acetyl-CoA synthetase-like"/>
    <property type="match status" value="1"/>
</dbReference>
<dbReference type="SUPFAM" id="SSF47336">
    <property type="entry name" value="ACP-like"/>
    <property type="match status" value="2"/>
</dbReference>
<evidence type="ECO:0000256" key="2">
    <source>
        <dbReference type="ARBA" id="ARBA00022450"/>
    </source>
</evidence>
<dbReference type="SUPFAM" id="SSF55048">
    <property type="entry name" value="Probable ACP-binding domain of malonyl-CoA ACP transacylase"/>
    <property type="match status" value="1"/>
</dbReference>
<dbReference type="GO" id="GO:0006633">
    <property type="term" value="P:fatty acid biosynthetic process"/>
    <property type="evidence" value="ECO:0007669"/>
    <property type="project" value="InterPro"/>
</dbReference>
<dbReference type="PROSITE" id="PS52004">
    <property type="entry name" value="KS3_2"/>
    <property type="match status" value="1"/>
</dbReference>
<dbReference type="InterPro" id="IPR014031">
    <property type="entry name" value="Ketoacyl_synth_C"/>
</dbReference>
<dbReference type="NCBIfam" id="TIGR01733">
    <property type="entry name" value="AA-adenyl-dom"/>
    <property type="match status" value="1"/>
</dbReference>